<feature type="signal peptide" evidence="2">
    <location>
        <begin position="1"/>
        <end position="22"/>
    </location>
</feature>
<dbReference type="PANTHER" id="PTHR47966">
    <property type="entry name" value="BETA-SITE APP-CLEAVING ENZYME, ISOFORM A-RELATED"/>
    <property type="match status" value="1"/>
</dbReference>
<evidence type="ECO:0000256" key="2">
    <source>
        <dbReference type="SAM" id="SignalP"/>
    </source>
</evidence>
<evidence type="ECO:0000259" key="3">
    <source>
        <dbReference type="PROSITE" id="PS51767"/>
    </source>
</evidence>
<evidence type="ECO:0000313" key="5">
    <source>
        <dbReference type="Proteomes" id="UP001527925"/>
    </source>
</evidence>
<feature type="domain" description="Peptidase A1" evidence="3">
    <location>
        <begin position="84"/>
        <end position="401"/>
    </location>
</feature>
<name>A0ABR4NIQ6_9FUNG</name>
<dbReference type="PANTHER" id="PTHR47966:SF51">
    <property type="entry name" value="BETA-SITE APP-CLEAVING ENZYME, ISOFORM A-RELATED"/>
    <property type="match status" value="1"/>
</dbReference>
<evidence type="ECO:0000313" key="4">
    <source>
        <dbReference type="EMBL" id="KAL2919417.1"/>
    </source>
</evidence>
<dbReference type="InterPro" id="IPR021109">
    <property type="entry name" value="Peptidase_aspartic_dom_sf"/>
</dbReference>
<feature type="chain" id="PRO_5046663555" description="Peptidase A1 domain-containing protein" evidence="2">
    <location>
        <begin position="23"/>
        <end position="450"/>
    </location>
</feature>
<dbReference type="EMBL" id="JADGIZ020000003">
    <property type="protein sequence ID" value="KAL2919417.1"/>
    <property type="molecule type" value="Genomic_DNA"/>
</dbReference>
<dbReference type="InterPro" id="IPR033121">
    <property type="entry name" value="PEPTIDASE_A1"/>
</dbReference>
<keyword evidence="5" id="KW-1185">Reference proteome</keyword>
<accession>A0ABR4NIQ6</accession>
<proteinExistence type="inferred from homology"/>
<gene>
    <name evidence="4" type="ORF">HK105_201062</name>
</gene>
<dbReference type="InterPro" id="IPR034164">
    <property type="entry name" value="Pepsin-like_dom"/>
</dbReference>
<dbReference type="CDD" id="cd05471">
    <property type="entry name" value="pepsin_like"/>
    <property type="match status" value="1"/>
</dbReference>
<dbReference type="Proteomes" id="UP001527925">
    <property type="component" value="Unassembled WGS sequence"/>
</dbReference>
<comment type="caution">
    <text evidence="4">The sequence shown here is derived from an EMBL/GenBank/DDBJ whole genome shotgun (WGS) entry which is preliminary data.</text>
</comment>
<evidence type="ECO:0000256" key="1">
    <source>
        <dbReference type="ARBA" id="ARBA00007447"/>
    </source>
</evidence>
<dbReference type="PROSITE" id="PS51767">
    <property type="entry name" value="PEPTIDASE_A1"/>
    <property type="match status" value="1"/>
</dbReference>
<keyword evidence="2" id="KW-0732">Signal</keyword>
<organism evidence="4 5">
    <name type="scientific">Polyrhizophydium stewartii</name>
    <dbReference type="NCBI Taxonomy" id="2732419"/>
    <lineage>
        <taxon>Eukaryota</taxon>
        <taxon>Fungi</taxon>
        <taxon>Fungi incertae sedis</taxon>
        <taxon>Chytridiomycota</taxon>
        <taxon>Chytridiomycota incertae sedis</taxon>
        <taxon>Chytridiomycetes</taxon>
        <taxon>Rhizophydiales</taxon>
        <taxon>Rhizophydiales incertae sedis</taxon>
        <taxon>Polyrhizophydium</taxon>
    </lineage>
</organism>
<dbReference type="SUPFAM" id="SSF50630">
    <property type="entry name" value="Acid proteases"/>
    <property type="match status" value="1"/>
</dbReference>
<dbReference type="Pfam" id="PF00026">
    <property type="entry name" value="Asp"/>
    <property type="match status" value="1"/>
</dbReference>
<comment type="similarity">
    <text evidence="1">Belongs to the peptidase A1 family.</text>
</comment>
<dbReference type="InterPro" id="IPR001461">
    <property type="entry name" value="Aspartic_peptidase_A1"/>
</dbReference>
<dbReference type="Gene3D" id="2.40.70.10">
    <property type="entry name" value="Acid Proteases"/>
    <property type="match status" value="2"/>
</dbReference>
<protein>
    <recommendedName>
        <fullName evidence="3">Peptidase A1 domain-containing protein</fullName>
    </recommendedName>
</protein>
<dbReference type="PRINTS" id="PR00792">
    <property type="entry name" value="PEPSIN"/>
</dbReference>
<reference evidence="4 5" key="1">
    <citation type="submission" date="2023-09" db="EMBL/GenBank/DDBJ databases">
        <title>Pangenome analysis of Batrachochytrium dendrobatidis and related Chytrids.</title>
        <authorList>
            <person name="Yacoub M.N."/>
            <person name="Stajich J.E."/>
            <person name="James T.Y."/>
        </authorList>
    </citation>
    <scope>NUCLEOTIDE SEQUENCE [LARGE SCALE GENOMIC DNA]</scope>
    <source>
        <strain evidence="4 5">JEL0888</strain>
    </source>
</reference>
<sequence length="450" mass="46776">MTSGLLLPLLLVLLGTPAPVAADRGLPDISGAVAAMAAAAGDLPPPALTAAAARAASLAPPPSVVRAGANGTAVISVAGSFHTLFLTLQVGTPAVAISAQLDTGSPTLWLSSALCKAGSGCRDKSKVSAWDPTKSRSVADPAAALAKPIQRRYGDGSTIECVVVEDAVRVAGATIERQPVCAATLMDFPSSPGEMGIIGLGPPQTQDPASLFDRLRTSFVESKVSFYFDRSVGTFDSSLGLVPNAGEVTIGTPNTARYKDDFLWVPILKNSSNWSVKLDSITIGQTRLTLGVETLLDTGTSLIFLDSATFDYVNADMGGKVVNGLYQLNCTKLKSLSPITFVLKGVSFTLTWDKQFFVLGGKYCVSIFTKQTNGGPTILGASFLRQFYTSFDYAASLIGLAQLVDNAPDQTIPGISKMDRSHAGPRARAHALPRAASLALAAAAAVVLLV</sequence>